<organism evidence="2 3">
    <name type="scientific">Ilex paraguariensis</name>
    <name type="common">yerba mate</name>
    <dbReference type="NCBI Taxonomy" id="185542"/>
    <lineage>
        <taxon>Eukaryota</taxon>
        <taxon>Viridiplantae</taxon>
        <taxon>Streptophyta</taxon>
        <taxon>Embryophyta</taxon>
        <taxon>Tracheophyta</taxon>
        <taxon>Spermatophyta</taxon>
        <taxon>Magnoliopsida</taxon>
        <taxon>eudicotyledons</taxon>
        <taxon>Gunneridae</taxon>
        <taxon>Pentapetalae</taxon>
        <taxon>asterids</taxon>
        <taxon>campanulids</taxon>
        <taxon>Aquifoliales</taxon>
        <taxon>Aquifoliaceae</taxon>
        <taxon>Ilex</taxon>
    </lineage>
</organism>
<evidence type="ECO:0000256" key="1">
    <source>
        <dbReference type="SAM" id="MobiDB-lite"/>
    </source>
</evidence>
<proteinExistence type="predicted"/>
<dbReference type="Proteomes" id="UP001642360">
    <property type="component" value="Unassembled WGS sequence"/>
</dbReference>
<evidence type="ECO:0000313" key="3">
    <source>
        <dbReference type="Proteomes" id="UP001642360"/>
    </source>
</evidence>
<name>A0ABC8RUV1_9AQUA</name>
<accession>A0ABC8RUV1</accession>
<keyword evidence="3" id="KW-1185">Reference proteome</keyword>
<evidence type="ECO:0000313" key="2">
    <source>
        <dbReference type="EMBL" id="CAK9146473.1"/>
    </source>
</evidence>
<gene>
    <name evidence="2" type="ORF">ILEXP_LOCUS14320</name>
</gene>
<feature type="region of interest" description="Disordered" evidence="1">
    <location>
        <begin position="1"/>
        <end position="67"/>
    </location>
</feature>
<dbReference type="PANTHER" id="PTHR35099">
    <property type="entry name" value="OS02G0182700 PROTEIN"/>
    <property type="match status" value="1"/>
</dbReference>
<sequence>MVSQSPVIMPPLGWGHRQQRSKLVTTRKESTRCSPTTPLSWSGGAGGSASPSDGYDESNWPSDLSSGARSKVCLGFSLSFFISGGSVRFLTT</sequence>
<dbReference type="AlphaFoldDB" id="A0ABC8RUV1"/>
<protein>
    <submittedName>
        <fullName evidence="2">Uncharacterized protein</fullName>
    </submittedName>
</protein>
<dbReference type="PANTHER" id="PTHR35099:SF2">
    <property type="entry name" value="OS02G0182700 PROTEIN"/>
    <property type="match status" value="1"/>
</dbReference>
<comment type="caution">
    <text evidence="2">The sequence shown here is derived from an EMBL/GenBank/DDBJ whole genome shotgun (WGS) entry which is preliminary data.</text>
</comment>
<dbReference type="EMBL" id="CAUOFW020001580">
    <property type="protein sequence ID" value="CAK9146473.1"/>
    <property type="molecule type" value="Genomic_DNA"/>
</dbReference>
<reference evidence="2 3" key="1">
    <citation type="submission" date="2024-02" db="EMBL/GenBank/DDBJ databases">
        <authorList>
            <person name="Vignale AGUSTIN F."/>
            <person name="Sosa J E."/>
            <person name="Modenutti C."/>
        </authorList>
    </citation>
    <scope>NUCLEOTIDE SEQUENCE [LARGE SCALE GENOMIC DNA]</scope>
</reference>